<dbReference type="AlphaFoldDB" id="A0A2A2TEQ1"/>
<dbReference type="PANTHER" id="PTHR33392">
    <property type="entry name" value="POLYISOPRENYL-TEICHOIC ACID--PEPTIDOGLYCAN TEICHOIC ACID TRANSFERASE TAGU"/>
    <property type="match status" value="1"/>
</dbReference>
<dbReference type="RefSeq" id="WP_095723411.1">
    <property type="nucleotide sequence ID" value="NZ_NTFS01000259.1"/>
</dbReference>
<dbReference type="Pfam" id="PF03816">
    <property type="entry name" value="LytR_cpsA_psr"/>
    <property type="match status" value="1"/>
</dbReference>
<evidence type="ECO:0000313" key="7">
    <source>
        <dbReference type="Proteomes" id="UP000218238"/>
    </source>
</evidence>
<feature type="transmembrane region" description="Helical" evidence="3">
    <location>
        <begin position="62"/>
        <end position="86"/>
    </location>
</feature>
<evidence type="ECO:0000259" key="4">
    <source>
        <dbReference type="Pfam" id="PF03816"/>
    </source>
</evidence>
<organism evidence="6 7">
    <name type="scientific">Brunnivagina elsteri CCALA 953</name>
    <dbReference type="NCBI Taxonomy" id="987040"/>
    <lineage>
        <taxon>Bacteria</taxon>
        <taxon>Bacillati</taxon>
        <taxon>Cyanobacteriota</taxon>
        <taxon>Cyanophyceae</taxon>
        <taxon>Nostocales</taxon>
        <taxon>Calotrichaceae</taxon>
        <taxon>Brunnivagina</taxon>
    </lineage>
</organism>
<dbReference type="NCBIfam" id="TIGR00350">
    <property type="entry name" value="lytR_cpsA_psr"/>
    <property type="match status" value="1"/>
</dbReference>
<dbReference type="InterPro" id="IPR004474">
    <property type="entry name" value="LytR_CpsA_psr"/>
</dbReference>
<dbReference type="EMBL" id="NTFS01000259">
    <property type="protein sequence ID" value="PAX52277.1"/>
    <property type="molecule type" value="Genomic_DNA"/>
</dbReference>
<dbReference type="Pfam" id="PF13399">
    <property type="entry name" value="LytR_C"/>
    <property type="match status" value="1"/>
</dbReference>
<keyword evidence="3" id="KW-1133">Transmembrane helix</keyword>
<proteinExistence type="inferred from homology"/>
<dbReference type="PANTHER" id="PTHR33392:SF6">
    <property type="entry name" value="POLYISOPRENYL-TEICHOIC ACID--PEPTIDOGLYCAN TEICHOIC ACID TRANSFERASE TAGU"/>
    <property type="match status" value="1"/>
</dbReference>
<accession>A0A2A2TEQ1</accession>
<keyword evidence="3" id="KW-0812">Transmembrane</keyword>
<dbReference type="InterPro" id="IPR027381">
    <property type="entry name" value="LytR/CpsA/Psr_C"/>
</dbReference>
<keyword evidence="7" id="KW-1185">Reference proteome</keyword>
<evidence type="ECO:0000313" key="6">
    <source>
        <dbReference type="EMBL" id="PAX52277.1"/>
    </source>
</evidence>
<dbReference type="OrthoDB" id="305468at2"/>
<comment type="similarity">
    <text evidence="1">Belongs to the LytR/CpsA/Psr (LCP) family.</text>
</comment>
<gene>
    <name evidence="6" type="ORF">CK510_20215</name>
</gene>
<sequence length="482" mass="53535">MVKQVGRQEDWLENQDLRVNSEQTQDGTTATYPEDVSRKSYGTVGSIPSQLYQRLGLPIPRWLFWILTISVGVTLSGLMVSALALWTPLWSTVDRSDEELQWSGKEAEKTLLPADVWSNISEYKLTRPMNILVMGIEPVANSIDGSPESFSGKSDTMLLIRLNPEEKAIRVLSIPRDTMIAIPEKGLNKVSDANSQGGPVLAARVLSRTLNNTPIDRYIRISPSGLRQLVDQLGGVEVFVPQSAENKDGSQQKSTNLVKGWQNLNGQQAEEFVRFQEVNGGDLPRVQRQQALLKALRERLLSPTVTPRLPQLIRVMRKYFDTNLKVEEMMALVNFSSNVERDNFQMTMLPGVFSRLSADPNSYWIDLTGQVKLLNDYTGVTIAGMQPKVIPLGNLKIAIQNTSGQPGLSEKMLTTLKQKGFGKAYLVANGSDIQRDTQIIVQKGDRTLGEQVQKALGIGQVEVAATGEIESDITIRLGKDWK</sequence>
<evidence type="ECO:0000256" key="1">
    <source>
        <dbReference type="ARBA" id="ARBA00006068"/>
    </source>
</evidence>
<keyword evidence="3" id="KW-0472">Membrane</keyword>
<evidence type="ECO:0000259" key="5">
    <source>
        <dbReference type="Pfam" id="PF13399"/>
    </source>
</evidence>
<feature type="domain" description="Cell envelope-related transcriptional attenuator" evidence="4">
    <location>
        <begin position="153"/>
        <end position="300"/>
    </location>
</feature>
<feature type="compositionally biased region" description="Polar residues" evidence="2">
    <location>
        <begin position="17"/>
        <end position="31"/>
    </location>
</feature>
<name>A0A2A2TEQ1_9CYAN</name>
<evidence type="ECO:0000256" key="2">
    <source>
        <dbReference type="SAM" id="MobiDB-lite"/>
    </source>
</evidence>
<feature type="domain" description="LytR/CpsA/Psr regulator C-terminal" evidence="5">
    <location>
        <begin position="395"/>
        <end position="481"/>
    </location>
</feature>
<reference evidence="6 7" key="1">
    <citation type="submission" date="2017-08" db="EMBL/GenBank/DDBJ databases">
        <title>Draft genome sequence of filamentous cyanobacterium Calothrix elsteri CCALA 953.</title>
        <authorList>
            <person name="Gagunashvili A.N."/>
            <person name="Elster J."/>
            <person name="Andresson O.S."/>
        </authorList>
    </citation>
    <scope>NUCLEOTIDE SEQUENCE [LARGE SCALE GENOMIC DNA]</scope>
    <source>
        <strain evidence="6 7">CCALA 953</strain>
    </source>
</reference>
<comment type="caution">
    <text evidence="6">The sequence shown here is derived from an EMBL/GenBank/DDBJ whole genome shotgun (WGS) entry which is preliminary data.</text>
</comment>
<dbReference type="Gene3D" id="3.40.630.190">
    <property type="entry name" value="LCP protein"/>
    <property type="match status" value="1"/>
</dbReference>
<evidence type="ECO:0000256" key="3">
    <source>
        <dbReference type="SAM" id="Phobius"/>
    </source>
</evidence>
<feature type="region of interest" description="Disordered" evidence="2">
    <location>
        <begin position="15"/>
        <end position="35"/>
    </location>
</feature>
<dbReference type="Proteomes" id="UP000218238">
    <property type="component" value="Unassembled WGS sequence"/>
</dbReference>
<dbReference type="InterPro" id="IPR050922">
    <property type="entry name" value="LytR/CpsA/Psr_CW_biosynth"/>
</dbReference>
<protein>
    <submittedName>
        <fullName evidence="6">Transcriptional regulator</fullName>
    </submittedName>
</protein>